<evidence type="ECO:0000256" key="3">
    <source>
        <dbReference type="ARBA" id="ARBA00023082"/>
    </source>
</evidence>
<dbReference type="InterPro" id="IPR013249">
    <property type="entry name" value="RNA_pol_sigma70_r4_t2"/>
</dbReference>
<dbReference type="Pfam" id="PF04542">
    <property type="entry name" value="Sigma70_r2"/>
    <property type="match status" value="1"/>
</dbReference>
<name>A0A3G3K1Q8_9BACL</name>
<evidence type="ECO:0000256" key="4">
    <source>
        <dbReference type="ARBA" id="ARBA00023163"/>
    </source>
</evidence>
<evidence type="ECO:0000313" key="7">
    <source>
        <dbReference type="EMBL" id="AYQ74310.1"/>
    </source>
</evidence>
<evidence type="ECO:0000313" key="8">
    <source>
        <dbReference type="Proteomes" id="UP000269097"/>
    </source>
</evidence>
<dbReference type="Pfam" id="PF08281">
    <property type="entry name" value="Sigma70_r4_2"/>
    <property type="match status" value="1"/>
</dbReference>
<dbReference type="InterPro" id="IPR036388">
    <property type="entry name" value="WH-like_DNA-bd_sf"/>
</dbReference>
<evidence type="ECO:0000256" key="2">
    <source>
        <dbReference type="ARBA" id="ARBA00023015"/>
    </source>
</evidence>
<evidence type="ECO:0000259" key="5">
    <source>
        <dbReference type="Pfam" id="PF04542"/>
    </source>
</evidence>
<dbReference type="GO" id="GO:0016987">
    <property type="term" value="F:sigma factor activity"/>
    <property type="evidence" value="ECO:0007669"/>
    <property type="project" value="UniProtKB-KW"/>
</dbReference>
<dbReference type="InterPro" id="IPR007627">
    <property type="entry name" value="RNA_pol_sigma70_r2"/>
</dbReference>
<keyword evidence="3" id="KW-0731">Sigma factor</keyword>
<keyword evidence="2" id="KW-0805">Transcription regulation</keyword>
<dbReference type="InterPro" id="IPR013324">
    <property type="entry name" value="RNA_pol_sigma_r3/r4-like"/>
</dbReference>
<dbReference type="InterPro" id="IPR039425">
    <property type="entry name" value="RNA_pol_sigma-70-like"/>
</dbReference>
<dbReference type="Gene3D" id="1.10.10.10">
    <property type="entry name" value="Winged helix-like DNA-binding domain superfamily/Winged helix DNA-binding domain"/>
    <property type="match status" value="1"/>
</dbReference>
<dbReference type="InterPro" id="IPR014284">
    <property type="entry name" value="RNA_pol_sigma-70_dom"/>
</dbReference>
<sequence>MKRRSFTMTEPALIHGGSIMLDWESIWKEHWQETYRYIYYKVGSRQEAEDLTQETFIRLMRSGKDYADSPIVGLLKRTAMRLIIDRWRSDKSRAQTVAMDDRVLGDDGSGDPEHRYIHDEQVRQALDVLNEDQRTIVRLRLIQGYSVRETAELTGKTETSVRTLQFRAIRTIQQALGIKAGQGEMIT</sequence>
<feature type="domain" description="RNA polymerase sigma factor 70 region 4 type 2" evidence="6">
    <location>
        <begin position="120"/>
        <end position="170"/>
    </location>
</feature>
<dbReference type="PANTHER" id="PTHR43133">
    <property type="entry name" value="RNA POLYMERASE ECF-TYPE SIGMA FACTO"/>
    <property type="match status" value="1"/>
</dbReference>
<dbReference type="GO" id="GO:0003677">
    <property type="term" value="F:DNA binding"/>
    <property type="evidence" value="ECO:0007669"/>
    <property type="project" value="InterPro"/>
</dbReference>
<dbReference type="AlphaFoldDB" id="A0A3G3K1Q8"/>
<reference evidence="7 8" key="1">
    <citation type="submission" date="2018-10" db="EMBL/GenBank/DDBJ databases">
        <title>Genome Sequence of Cohnella sp.</title>
        <authorList>
            <person name="Srinivasan S."/>
            <person name="Kim M.K."/>
        </authorList>
    </citation>
    <scope>NUCLEOTIDE SEQUENCE [LARGE SCALE GENOMIC DNA]</scope>
    <source>
        <strain evidence="7 8">18JY8-7</strain>
    </source>
</reference>
<evidence type="ECO:0000259" key="6">
    <source>
        <dbReference type="Pfam" id="PF08281"/>
    </source>
</evidence>
<keyword evidence="4" id="KW-0804">Transcription</keyword>
<dbReference type="KEGG" id="coh:EAV92_18100"/>
<dbReference type="GO" id="GO:0006352">
    <property type="term" value="P:DNA-templated transcription initiation"/>
    <property type="evidence" value="ECO:0007669"/>
    <property type="project" value="InterPro"/>
</dbReference>
<dbReference type="PANTHER" id="PTHR43133:SF57">
    <property type="entry name" value="RNA POLYMERASE SIGMA-70 FACTOR"/>
    <property type="match status" value="1"/>
</dbReference>
<protein>
    <submittedName>
        <fullName evidence="7">Sigma-70 family RNA polymerase sigma factor</fullName>
    </submittedName>
</protein>
<feature type="domain" description="RNA polymerase sigma-70 region 2" evidence="5">
    <location>
        <begin position="30"/>
        <end position="91"/>
    </location>
</feature>
<keyword evidence="8" id="KW-1185">Reference proteome</keyword>
<comment type="similarity">
    <text evidence="1">Belongs to the sigma-70 factor family. ECF subfamily.</text>
</comment>
<dbReference type="InterPro" id="IPR013325">
    <property type="entry name" value="RNA_pol_sigma_r2"/>
</dbReference>
<evidence type="ECO:0000256" key="1">
    <source>
        <dbReference type="ARBA" id="ARBA00010641"/>
    </source>
</evidence>
<dbReference type="NCBIfam" id="TIGR02937">
    <property type="entry name" value="sigma70-ECF"/>
    <property type="match status" value="1"/>
</dbReference>
<proteinExistence type="inferred from homology"/>
<dbReference type="Proteomes" id="UP000269097">
    <property type="component" value="Chromosome"/>
</dbReference>
<dbReference type="Gene3D" id="1.10.1740.10">
    <property type="match status" value="1"/>
</dbReference>
<gene>
    <name evidence="7" type="ORF">EAV92_18100</name>
</gene>
<organism evidence="7 8">
    <name type="scientific">Cohnella candidum</name>
    <dbReference type="NCBI Taxonomy" id="2674991"/>
    <lineage>
        <taxon>Bacteria</taxon>
        <taxon>Bacillati</taxon>
        <taxon>Bacillota</taxon>
        <taxon>Bacilli</taxon>
        <taxon>Bacillales</taxon>
        <taxon>Paenibacillaceae</taxon>
        <taxon>Cohnella</taxon>
    </lineage>
</organism>
<dbReference type="SUPFAM" id="SSF88659">
    <property type="entry name" value="Sigma3 and sigma4 domains of RNA polymerase sigma factors"/>
    <property type="match status" value="1"/>
</dbReference>
<dbReference type="CDD" id="cd06171">
    <property type="entry name" value="Sigma70_r4"/>
    <property type="match status" value="1"/>
</dbReference>
<dbReference type="EMBL" id="CP033433">
    <property type="protein sequence ID" value="AYQ74310.1"/>
    <property type="molecule type" value="Genomic_DNA"/>
</dbReference>
<accession>A0A3G3K1Q8</accession>
<dbReference type="SUPFAM" id="SSF88946">
    <property type="entry name" value="Sigma2 domain of RNA polymerase sigma factors"/>
    <property type="match status" value="1"/>
</dbReference>